<dbReference type="Proteomes" id="UP000281771">
    <property type="component" value="Unassembled WGS sequence"/>
</dbReference>
<accession>A0A3P1VCQ1</accession>
<dbReference type="PANTHER" id="PTHR36439:SF1">
    <property type="entry name" value="DUF1697 DOMAIN-CONTAINING PROTEIN"/>
    <property type="match status" value="1"/>
</dbReference>
<keyword evidence="2" id="KW-1185">Reference proteome</keyword>
<dbReference type="AlphaFoldDB" id="A0A3P1VCQ1"/>
<dbReference type="InterPro" id="IPR012545">
    <property type="entry name" value="DUF1697"/>
</dbReference>
<sequence>MKYAVLLRGINVGGKNKVVMSELRDLVRQLGYEQVETYINSGNLFFETEASYQQIHDKISQLFVQHYPFIRSFSLFNKADYEADFADLPAWWDENLARKDVLFYTDQVDKADVQRRILALPLRDEVVHFGQLGVYWGKHEEKEYLKTAYHKHLLKEPFYKLVTIRNGKTFVKLGDYLAD</sequence>
<name>A0A3P1VCQ1_9STRE</name>
<gene>
    <name evidence="1" type="ORF">EII38_06755</name>
</gene>
<dbReference type="RefSeq" id="WP_124777067.1">
    <property type="nucleotide sequence ID" value="NZ_RQZA01000005.1"/>
</dbReference>
<dbReference type="Gene3D" id="3.30.70.1260">
    <property type="entry name" value="bacterial protein sp0830 like"/>
    <property type="match status" value="1"/>
</dbReference>
<dbReference type="Gene3D" id="3.30.70.1280">
    <property type="entry name" value="SP0830-like domains"/>
    <property type="match status" value="1"/>
</dbReference>
<dbReference type="EMBL" id="RQZA01000005">
    <property type="protein sequence ID" value="RRD31185.1"/>
    <property type="molecule type" value="Genomic_DNA"/>
</dbReference>
<organism evidence="1 2">
    <name type="scientific">Streptococcus minor</name>
    <dbReference type="NCBI Taxonomy" id="229549"/>
    <lineage>
        <taxon>Bacteria</taxon>
        <taxon>Bacillati</taxon>
        <taxon>Bacillota</taxon>
        <taxon>Bacilli</taxon>
        <taxon>Lactobacillales</taxon>
        <taxon>Streptococcaceae</taxon>
        <taxon>Streptococcus</taxon>
    </lineage>
</organism>
<evidence type="ECO:0000313" key="2">
    <source>
        <dbReference type="Proteomes" id="UP000281771"/>
    </source>
</evidence>
<dbReference type="SUPFAM" id="SSF160379">
    <property type="entry name" value="SP0830-like"/>
    <property type="match status" value="1"/>
</dbReference>
<dbReference type="Pfam" id="PF08002">
    <property type="entry name" value="DUF1697"/>
    <property type="match status" value="1"/>
</dbReference>
<reference evidence="1 2" key="1">
    <citation type="submission" date="2018-11" db="EMBL/GenBank/DDBJ databases">
        <title>Genomes From Bacteria Associated with the Canine Oral Cavity: a Test Case for Automated Genome-Based Taxonomic Assignment.</title>
        <authorList>
            <person name="Coil D.A."/>
            <person name="Jospin G."/>
            <person name="Darling A.E."/>
            <person name="Wallis C."/>
            <person name="Davis I.J."/>
            <person name="Harris S."/>
            <person name="Eisen J.A."/>
            <person name="Holcombe L.J."/>
            <person name="O'Flynn C."/>
        </authorList>
    </citation>
    <scope>NUCLEOTIDE SEQUENCE [LARGE SCALE GENOMIC DNA]</scope>
    <source>
        <strain evidence="1 2">OH4621_COT-116</strain>
    </source>
</reference>
<dbReference type="STRING" id="1123309.GCA_000377005_00390"/>
<dbReference type="PANTHER" id="PTHR36439">
    <property type="entry name" value="BLL4334 PROTEIN"/>
    <property type="match status" value="1"/>
</dbReference>
<protein>
    <submittedName>
        <fullName evidence="1">DUF1697 domain-containing protein</fullName>
    </submittedName>
</protein>
<comment type="caution">
    <text evidence="1">The sequence shown here is derived from an EMBL/GenBank/DDBJ whole genome shotgun (WGS) entry which is preliminary data.</text>
</comment>
<evidence type="ECO:0000313" key="1">
    <source>
        <dbReference type="EMBL" id="RRD31185.1"/>
    </source>
</evidence>
<proteinExistence type="predicted"/>
<dbReference type="PIRSF" id="PIRSF008502">
    <property type="entry name" value="UCP008502"/>
    <property type="match status" value="1"/>
</dbReference>